<accession>A0A0G4HJC0</accession>
<organism evidence="1">
    <name type="scientific">Chromera velia CCMP2878</name>
    <dbReference type="NCBI Taxonomy" id="1169474"/>
    <lineage>
        <taxon>Eukaryota</taxon>
        <taxon>Sar</taxon>
        <taxon>Alveolata</taxon>
        <taxon>Colpodellida</taxon>
        <taxon>Chromeraceae</taxon>
        <taxon>Chromera</taxon>
    </lineage>
</organism>
<reference evidence="1" key="1">
    <citation type="submission" date="2014-11" db="EMBL/GenBank/DDBJ databases">
        <authorList>
            <person name="Otto D Thomas"/>
            <person name="Naeem Raeece"/>
        </authorList>
    </citation>
    <scope>NUCLEOTIDE SEQUENCE</scope>
</reference>
<dbReference type="VEuPathDB" id="CryptoDB:Cvel_28220"/>
<name>A0A0G4HJC0_9ALVE</name>
<proteinExistence type="predicted"/>
<dbReference type="AlphaFoldDB" id="A0A0G4HJC0"/>
<sequence length="92" mass="9661">MWIQELSLPALTVNQSCTTAPGKGADVAFRADLADAVVAGICDDDISVTIYCDTPQTVELRLCVLTINVSCGATPCKGTHVTFRANFADAVV</sequence>
<evidence type="ECO:0000313" key="1">
    <source>
        <dbReference type="EMBL" id="CEM44294.1"/>
    </source>
</evidence>
<protein>
    <submittedName>
        <fullName evidence="1">Uncharacterized protein</fullName>
    </submittedName>
</protein>
<gene>
    <name evidence="1" type="ORF">Cvel_28220</name>
</gene>
<dbReference type="EMBL" id="CDMZ01002890">
    <property type="protein sequence ID" value="CEM44294.1"/>
    <property type="molecule type" value="Genomic_DNA"/>
</dbReference>